<dbReference type="STRING" id="1267423.SAMN05216290_0847"/>
<evidence type="ECO:0000313" key="2">
    <source>
        <dbReference type="EMBL" id="SEV94645.1"/>
    </source>
</evidence>
<evidence type="ECO:0000313" key="3">
    <source>
        <dbReference type="Proteomes" id="UP000199437"/>
    </source>
</evidence>
<accession>A0A1I0N1F6</accession>
<keyword evidence="1" id="KW-0732">Signal</keyword>
<feature type="chain" id="PRO_5011755540" evidence="1">
    <location>
        <begin position="25"/>
        <end position="322"/>
    </location>
</feature>
<proteinExistence type="predicted"/>
<sequence length="322" mass="35864">MTRVPVICLVLSLFGLPLFGQQDAQFTHYMFNQLYYNPAFAGLSNANSLTAIHRSQWFGYDGTTNTGGAPSTQYISYSGFSNLWNGGFGAYVVNDNLGPSNNLEVQLSGSYILDLGSNSSITLGLKAGFFSSSLNFDELVVVDPNDNLVGLTGKESQMRPDLGFGLLYRKGNFFGGFSANHLIQPEFDFGQDQISNQLTRHYYLTAGYDYALTSEITITPTLLVKNVGLDVFSWDFTVMGRYNDRLWAGLAYRQSESASALIGYSLLQDRSLSFGYAFDFVVNDRSAKQPTSQEVMLIYTFKSKNGGRKFGKNIIRTPRYRY</sequence>
<dbReference type="NCBIfam" id="TIGR03519">
    <property type="entry name" value="T9SS_PorP_fam"/>
    <property type="match status" value="1"/>
</dbReference>
<feature type="signal peptide" evidence="1">
    <location>
        <begin position="1"/>
        <end position="24"/>
    </location>
</feature>
<reference evidence="3" key="1">
    <citation type="submission" date="2016-10" db="EMBL/GenBank/DDBJ databases">
        <authorList>
            <person name="Varghese N."/>
            <person name="Submissions S."/>
        </authorList>
    </citation>
    <scope>NUCLEOTIDE SEQUENCE [LARGE SCALE GENOMIC DNA]</scope>
    <source>
        <strain evidence="3">CGMCC 1.12402</strain>
    </source>
</reference>
<evidence type="ECO:0000256" key="1">
    <source>
        <dbReference type="SAM" id="SignalP"/>
    </source>
</evidence>
<protein>
    <submittedName>
        <fullName evidence="2">Type IX secretion system membrane protein, PorP/SprF family</fullName>
    </submittedName>
</protein>
<dbReference type="GeneID" id="99985585"/>
<dbReference type="InterPro" id="IPR019861">
    <property type="entry name" value="PorP/SprF_Bacteroidetes"/>
</dbReference>
<keyword evidence="3" id="KW-1185">Reference proteome</keyword>
<name>A0A1I0N1F6_9BACT</name>
<dbReference type="RefSeq" id="WP_090257178.1">
    <property type="nucleotide sequence ID" value="NZ_FOIR01000001.1"/>
</dbReference>
<dbReference type="EMBL" id="FOIR01000001">
    <property type="protein sequence ID" value="SEV94645.1"/>
    <property type="molecule type" value="Genomic_DNA"/>
</dbReference>
<dbReference type="Proteomes" id="UP000199437">
    <property type="component" value="Unassembled WGS sequence"/>
</dbReference>
<gene>
    <name evidence="2" type="ORF">SAMN05216290_0847</name>
</gene>
<dbReference type="Pfam" id="PF11751">
    <property type="entry name" value="PorP_SprF"/>
    <property type="match status" value="1"/>
</dbReference>
<dbReference type="OrthoDB" id="1320396at2"/>
<dbReference type="AlphaFoldDB" id="A0A1I0N1F6"/>
<organism evidence="2 3">
    <name type="scientific">Roseivirga pacifica</name>
    <dbReference type="NCBI Taxonomy" id="1267423"/>
    <lineage>
        <taxon>Bacteria</taxon>
        <taxon>Pseudomonadati</taxon>
        <taxon>Bacteroidota</taxon>
        <taxon>Cytophagia</taxon>
        <taxon>Cytophagales</taxon>
        <taxon>Roseivirgaceae</taxon>
        <taxon>Roseivirga</taxon>
    </lineage>
</organism>